<name>A0ABS6EVZ4_9CLOT</name>
<evidence type="ECO:0000259" key="2">
    <source>
        <dbReference type="PROSITE" id="PS50846"/>
    </source>
</evidence>
<dbReference type="Proteomes" id="UP000736583">
    <property type="component" value="Unassembled WGS sequence"/>
</dbReference>
<dbReference type="CDD" id="cd00371">
    <property type="entry name" value="HMA"/>
    <property type="match status" value="1"/>
</dbReference>
<keyword evidence="4" id="KW-1185">Reference proteome</keyword>
<feature type="domain" description="HMA" evidence="2">
    <location>
        <begin position="1"/>
        <end position="63"/>
    </location>
</feature>
<evidence type="ECO:0000313" key="3">
    <source>
        <dbReference type="EMBL" id="MBU5590402.1"/>
    </source>
</evidence>
<accession>A0ABS6EVZ4</accession>
<comment type="caution">
    <text evidence="3">The sequence shown here is derived from an EMBL/GenBank/DDBJ whole genome shotgun (WGS) entry which is preliminary data.</text>
</comment>
<dbReference type="Pfam" id="PF00403">
    <property type="entry name" value="HMA"/>
    <property type="match status" value="1"/>
</dbReference>
<sequence>MKKILVEGMNCNHCVNHVTEALLEIEGVKSAKVDLDSKTALIEGDPSEEQIKLAIEEVGYKVMSVETV</sequence>
<keyword evidence="1" id="KW-0479">Metal-binding</keyword>
<protein>
    <submittedName>
        <fullName evidence="3">Cation transporter</fullName>
    </submittedName>
</protein>
<evidence type="ECO:0000256" key="1">
    <source>
        <dbReference type="ARBA" id="ARBA00022723"/>
    </source>
</evidence>
<dbReference type="SUPFAM" id="SSF55008">
    <property type="entry name" value="HMA, heavy metal-associated domain"/>
    <property type="match status" value="1"/>
</dbReference>
<dbReference type="Gene3D" id="3.30.70.100">
    <property type="match status" value="1"/>
</dbReference>
<organism evidence="3 4">
    <name type="scientific">Clostridium simiarum</name>
    <dbReference type="NCBI Taxonomy" id="2841506"/>
    <lineage>
        <taxon>Bacteria</taxon>
        <taxon>Bacillati</taxon>
        <taxon>Bacillota</taxon>
        <taxon>Clostridia</taxon>
        <taxon>Eubacteriales</taxon>
        <taxon>Clostridiaceae</taxon>
        <taxon>Clostridium</taxon>
    </lineage>
</organism>
<dbReference type="PROSITE" id="PS50846">
    <property type="entry name" value="HMA_2"/>
    <property type="match status" value="1"/>
</dbReference>
<dbReference type="InterPro" id="IPR006121">
    <property type="entry name" value="HMA_dom"/>
</dbReference>
<gene>
    <name evidence="3" type="ORF">KQI89_01365</name>
</gene>
<dbReference type="RefSeq" id="WP_187117370.1">
    <property type="nucleotide sequence ID" value="NZ_JAHLQL010000001.1"/>
</dbReference>
<dbReference type="PROSITE" id="PS01047">
    <property type="entry name" value="HMA_1"/>
    <property type="match status" value="1"/>
</dbReference>
<reference evidence="3 4" key="1">
    <citation type="submission" date="2021-06" db="EMBL/GenBank/DDBJ databases">
        <authorList>
            <person name="Sun Q."/>
            <person name="Li D."/>
        </authorList>
    </citation>
    <scope>NUCLEOTIDE SEQUENCE [LARGE SCALE GENOMIC DNA]</scope>
    <source>
        <strain evidence="3 4">MSJ-4</strain>
    </source>
</reference>
<proteinExistence type="predicted"/>
<evidence type="ECO:0000313" key="4">
    <source>
        <dbReference type="Proteomes" id="UP000736583"/>
    </source>
</evidence>
<dbReference type="EMBL" id="JAHLQL010000001">
    <property type="protein sequence ID" value="MBU5590402.1"/>
    <property type="molecule type" value="Genomic_DNA"/>
</dbReference>
<dbReference type="InterPro" id="IPR017969">
    <property type="entry name" value="Heavy-metal-associated_CS"/>
</dbReference>
<dbReference type="InterPro" id="IPR036163">
    <property type="entry name" value="HMA_dom_sf"/>
</dbReference>